<keyword evidence="11" id="KW-1185">Reference proteome</keyword>
<dbReference type="SUPFAM" id="SSF53474">
    <property type="entry name" value="alpha/beta-Hydrolases"/>
    <property type="match status" value="1"/>
</dbReference>
<evidence type="ECO:0000256" key="1">
    <source>
        <dbReference type="ARBA" id="ARBA00004613"/>
    </source>
</evidence>
<accession>A0ABY8UQA5</accession>
<comment type="subcellular location">
    <subcellularLocation>
        <location evidence="1">Secreted</location>
    </subcellularLocation>
</comment>
<evidence type="ECO:0000256" key="4">
    <source>
        <dbReference type="ARBA" id="ARBA00022729"/>
    </source>
</evidence>
<organism evidence="10 11">
    <name type="scientific">Tetradesmus obliquus</name>
    <name type="common">Green alga</name>
    <name type="synonym">Acutodesmus obliquus</name>
    <dbReference type="NCBI Taxonomy" id="3088"/>
    <lineage>
        <taxon>Eukaryota</taxon>
        <taxon>Viridiplantae</taxon>
        <taxon>Chlorophyta</taxon>
        <taxon>core chlorophytes</taxon>
        <taxon>Chlorophyceae</taxon>
        <taxon>CS clade</taxon>
        <taxon>Sphaeropleales</taxon>
        <taxon>Scenedesmaceae</taxon>
        <taxon>Tetradesmus</taxon>
    </lineage>
</organism>
<gene>
    <name evidence="10" type="ORF">OEZ85_000327</name>
</gene>
<reference evidence="10 11" key="1">
    <citation type="submission" date="2023-05" db="EMBL/GenBank/DDBJ databases">
        <title>A 100% complete, gapless, phased diploid assembly of the Scenedesmus obliquus UTEX 3031 genome.</title>
        <authorList>
            <person name="Biondi T.C."/>
            <person name="Hanschen E.R."/>
            <person name="Kwon T."/>
            <person name="Eng W."/>
            <person name="Kruse C.P.S."/>
            <person name="Koehler S.I."/>
            <person name="Kunde Y."/>
            <person name="Gleasner C.D."/>
            <person name="You Mak K.T."/>
            <person name="Polle J."/>
            <person name="Hovde B.T."/>
            <person name="Starkenburg S.R."/>
        </authorList>
    </citation>
    <scope>NUCLEOTIDE SEQUENCE [LARGE SCALE GENOMIC DNA]</scope>
    <source>
        <strain evidence="10 11">DOE0152z</strain>
    </source>
</reference>
<dbReference type="Proteomes" id="UP001244341">
    <property type="component" value="Chromosome 16b"/>
</dbReference>
<proteinExistence type="predicted"/>
<evidence type="ECO:0000256" key="8">
    <source>
        <dbReference type="SAM" id="MobiDB-lite"/>
    </source>
</evidence>
<protein>
    <recommendedName>
        <fullName evidence="12">Feruloyl esterase</fullName>
    </recommendedName>
</protein>
<feature type="region of interest" description="Disordered" evidence="8">
    <location>
        <begin position="273"/>
        <end position="302"/>
    </location>
</feature>
<name>A0ABY8UQA5_TETOB</name>
<keyword evidence="5" id="KW-0378">Hydrolase</keyword>
<sequence length="302" mass="32552">MWVHLHGVFWASMGGIGQQVGGPVDGTDIIPVWDRTVSQFGNQAIFVYPQSTGYAGSGDPKEEGKYKQFWNIPFWRCSVGVCADSNVDDVGFIDKVIQDMPRRLNTVKKGQIYLSGDSAGGMMVYVMLCQSQVVSRMVTAAADILGGVGREYANSRACQNSKAVPFLKIQGVKDPFITYDRDILVDGVDFISSISAAKHRAARNGCTQSNHAGPWSSEAGGQVQCINFCGNKPGAKAARLCGIATAAHDTDHPWPGYVYQEAWRFFNSQAAKASGGGGGSREQWGGSGGRQQVVRWPAPYSP</sequence>
<dbReference type="Gene3D" id="3.40.50.1820">
    <property type="entry name" value="alpha/beta hydrolase"/>
    <property type="match status" value="1"/>
</dbReference>
<feature type="chain" id="PRO_5047273990" description="Feruloyl esterase" evidence="9">
    <location>
        <begin position="18"/>
        <end position="302"/>
    </location>
</feature>
<evidence type="ECO:0008006" key="12">
    <source>
        <dbReference type="Google" id="ProtNLM"/>
    </source>
</evidence>
<keyword evidence="4 9" id="KW-0732">Signal</keyword>
<evidence type="ECO:0000313" key="11">
    <source>
        <dbReference type="Proteomes" id="UP001244341"/>
    </source>
</evidence>
<dbReference type="InterPro" id="IPR043595">
    <property type="entry name" value="FaeB/C/D"/>
</dbReference>
<dbReference type="InterPro" id="IPR029058">
    <property type="entry name" value="AB_hydrolase_fold"/>
</dbReference>
<evidence type="ECO:0000313" key="10">
    <source>
        <dbReference type="EMBL" id="WIA23621.1"/>
    </source>
</evidence>
<evidence type="ECO:0000256" key="9">
    <source>
        <dbReference type="SAM" id="SignalP"/>
    </source>
</evidence>
<evidence type="ECO:0000256" key="7">
    <source>
        <dbReference type="ARBA" id="ARBA00023326"/>
    </source>
</evidence>
<feature type="signal peptide" evidence="9">
    <location>
        <begin position="1"/>
        <end position="17"/>
    </location>
</feature>
<feature type="compositionally biased region" description="Gly residues" evidence="8">
    <location>
        <begin position="274"/>
        <end position="289"/>
    </location>
</feature>
<evidence type="ECO:0000256" key="5">
    <source>
        <dbReference type="ARBA" id="ARBA00022801"/>
    </source>
</evidence>
<keyword evidence="6" id="KW-0119">Carbohydrate metabolism</keyword>
<dbReference type="EMBL" id="CP126223">
    <property type="protein sequence ID" value="WIA23621.1"/>
    <property type="molecule type" value="Genomic_DNA"/>
</dbReference>
<evidence type="ECO:0000256" key="3">
    <source>
        <dbReference type="ARBA" id="ARBA00022651"/>
    </source>
</evidence>
<dbReference type="PANTHER" id="PTHR38050">
    <property type="match status" value="1"/>
</dbReference>
<keyword evidence="3" id="KW-0858">Xylan degradation</keyword>
<dbReference type="PANTHER" id="PTHR38050:SF2">
    <property type="entry name" value="FERULOYL ESTERASE C-RELATED"/>
    <property type="match status" value="1"/>
</dbReference>
<evidence type="ECO:0000256" key="2">
    <source>
        <dbReference type="ARBA" id="ARBA00022525"/>
    </source>
</evidence>
<keyword evidence="7" id="KW-0624">Polysaccharide degradation</keyword>
<evidence type="ECO:0000256" key="6">
    <source>
        <dbReference type="ARBA" id="ARBA00023277"/>
    </source>
</evidence>
<keyword evidence="2" id="KW-0964">Secreted</keyword>